<dbReference type="AlphaFoldDB" id="M1WT54"/>
<reference evidence="1 2" key="1">
    <citation type="submission" date="2012-05" db="EMBL/GenBank/DDBJ databases">
        <authorList>
            <person name="Hilton J."/>
        </authorList>
    </citation>
    <scope>NUCLEOTIDE SEQUENCE [LARGE SCALE GENOMIC DNA]</scope>
    <source>
        <strain evidence="1 2">HH01</strain>
    </source>
</reference>
<proteinExistence type="predicted"/>
<protein>
    <submittedName>
        <fullName evidence="1">Uncharacterized protein</fullName>
    </submittedName>
</protein>
<gene>
    <name evidence="1" type="ORF">RINTHH_16540</name>
</gene>
<evidence type="ECO:0000313" key="1">
    <source>
        <dbReference type="EMBL" id="CCH67809.1"/>
    </source>
</evidence>
<sequence length="178" mass="19735">MPSFMQRHENAQVLGHTWSLLRILSSAPITRANSHVVIASIAHLVFAPACLRYPLKLVGALLTTRHGVSSPSGMTAPIQAATSVPDSNSTCSSCPIWFPTWLCIPHTSCTTIRRGQSWLAHTMHQSILEKMFDLCALLTKDRNRAHLRLPGMRAPLLAERSIRSAHRPVPCHLAQHRE</sequence>
<name>M1WT54_9NOST</name>
<dbReference type="EMBL" id="CAIY01000066">
    <property type="protein sequence ID" value="CCH67809.1"/>
    <property type="molecule type" value="Genomic_DNA"/>
</dbReference>
<accession>M1WT54</accession>
<evidence type="ECO:0000313" key="2">
    <source>
        <dbReference type="Proteomes" id="UP000053051"/>
    </source>
</evidence>
<organism evidence="1 2">
    <name type="scientific">Richelia intracellularis HH01</name>
    <dbReference type="NCBI Taxonomy" id="1165094"/>
    <lineage>
        <taxon>Bacteria</taxon>
        <taxon>Bacillati</taxon>
        <taxon>Cyanobacteriota</taxon>
        <taxon>Cyanophyceae</taxon>
        <taxon>Nostocales</taxon>
        <taxon>Nostocaceae</taxon>
        <taxon>Richelia</taxon>
    </lineage>
</organism>
<comment type="caution">
    <text evidence="1">The sequence shown here is derived from an EMBL/GenBank/DDBJ whole genome shotgun (WGS) entry which is preliminary data.</text>
</comment>
<reference evidence="2" key="2">
    <citation type="submission" date="2016-01" db="EMBL/GenBank/DDBJ databases">
        <title>Diatom-associated endosymboitic cyanobacterium lacks core nitrogen metabolism enzymes.</title>
        <authorList>
            <person name="Hilton J.A."/>
            <person name="Foster R.A."/>
            <person name="Tripp H.J."/>
            <person name="Carter B.J."/>
            <person name="Zehr J.P."/>
            <person name="Villareal T.A."/>
        </authorList>
    </citation>
    <scope>NUCLEOTIDE SEQUENCE [LARGE SCALE GENOMIC DNA]</scope>
    <source>
        <strain evidence="2">HH01</strain>
    </source>
</reference>
<keyword evidence="2" id="KW-1185">Reference proteome</keyword>
<dbReference type="Proteomes" id="UP000053051">
    <property type="component" value="Unassembled WGS sequence"/>
</dbReference>